<dbReference type="EMBL" id="RXLR01000024">
    <property type="protein sequence ID" value="TDH17996.1"/>
    <property type="molecule type" value="Genomic_DNA"/>
</dbReference>
<organism evidence="2 3">
    <name type="scientific">Mycobacteroides franklinii</name>
    <dbReference type="NCBI Taxonomy" id="948102"/>
    <lineage>
        <taxon>Bacteria</taxon>
        <taxon>Bacillati</taxon>
        <taxon>Actinomycetota</taxon>
        <taxon>Actinomycetes</taxon>
        <taxon>Mycobacteriales</taxon>
        <taxon>Mycobacteriaceae</taxon>
        <taxon>Mycobacteroides</taxon>
    </lineage>
</organism>
<proteinExistence type="predicted"/>
<accession>A0A4R5P4Q8</accession>
<reference evidence="2 3" key="1">
    <citation type="journal article" date="2019" name="Sci. Rep.">
        <title>Extended insight into the Mycobacterium chelonae-abscessus complex through whole genome sequencing of Mycobacterium salmoniphilum outbreak and Mycobacterium salmoniphilum-like strains.</title>
        <authorList>
            <person name="Behra P.R.K."/>
            <person name="Das S."/>
            <person name="Pettersson B.M.F."/>
            <person name="Shirreff L."/>
            <person name="DuCote T."/>
            <person name="Jacobsson K.G."/>
            <person name="Ennis D.G."/>
            <person name="Kirsebom L.A."/>
        </authorList>
    </citation>
    <scope>NUCLEOTIDE SEQUENCE [LARGE SCALE GENOMIC DNA]</scope>
    <source>
        <strain evidence="2 3">DSM 45524</strain>
    </source>
</reference>
<protein>
    <submittedName>
        <fullName evidence="2">Uncharacterized protein</fullName>
    </submittedName>
</protein>
<gene>
    <name evidence="2" type="ORF">EJ571_25045</name>
</gene>
<feature type="transmembrane region" description="Helical" evidence="1">
    <location>
        <begin position="20"/>
        <end position="42"/>
    </location>
</feature>
<evidence type="ECO:0000256" key="1">
    <source>
        <dbReference type="SAM" id="Phobius"/>
    </source>
</evidence>
<evidence type="ECO:0000313" key="3">
    <source>
        <dbReference type="Proteomes" id="UP000295627"/>
    </source>
</evidence>
<name>A0A4R5P4Q8_9MYCO</name>
<keyword evidence="1" id="KW-1133">Transmembrane helix</keyword>
<dbReference type="Proteomes" id="UP000295627">
    <property type="component" value="Unassembled WGS sequence"/>
</dbReference>
<evidence type="ECO:0000313" key="2">
    <source>
        <dbReference type="EMBL" id="TDH17996.1"/>
    </source>
</evidence>
<sequence>MLTDRPHRGGPAADPISWAHVGLGALAVLGIALAGFTLWRIGRARSRAAAKRRDQVQRWTQGVKALNAASDALIAFEMEFENKPEAAYFDRPLLADVNEPATARFYTAYGEAQSLLTETIPTDDQHIANFLKAAQEAWHAFGIADENARRKARIGVVSGDKHLAMGERRKLDQARKLLAQAMDPAASAAEAASAHAKALELLDSIGVVIPEKLTTKGIRAIEQRRQLALTT</sequence>
<keyword evidence="1" id="KW-0472">Membrane</keyword>
<dbReference type="RefSeq" id="WP_133052569.1">
    <property type="nucleotide sequence ID" value="NZ_MAFQ01000014.1"/>
</dbReference>
<dbReference type="AlphaFoldDB" id="A0A4R5P4Q8"/>
<comment type="caution">
    <text evidence="2">The sequence shown here is derived from an EMBL/GenBank/DDBJ whole genome shotgun (WGS) entry which is preliminary data.</text>
</comment>
<keyword evidence="1" id="KW-0812">Transmembrane</keyword>